<reference evidence="1 2" key="2">
    <citation type="submission" date="2018-11" db="EMBL/GenBank/DDBJ databases">
        <authorList>
            <consortium name="Pathogen Informatics"/>
        </authorList>
    </citation>
    <scope>NUCLEOTIDE SEQUENCE [LARGE SCALE GENOMIC DNA]</scope>
</reference>
<evidence type="ECO:0000313" key="2">
    <source>
        <dbReference type="Proteomes" id="UP000267096"/>
    </source>
</evidence>
<dbReference type="WBParaSite" id="ASIM_0000351801-mRNA-1">
    <property type="protein sequence ID" value="ASIM_0000351801-mRNA-1"/>
    <property type="gene ID" value="ASIM_0000351801"/>
</dbReference>
<accession>A0A0M3J7H1</accession>
<reference evidence="3" key="1">
    <citation type="submission" date="2017-02" db="UniProtKB">
        <authorList>
            <consortium name="WormBaseParasite"/>
        </authorList>
    </citation>
    <scope>IDENTIFICATION</scope>
</reference>
<organism evidence="3">
    <name type="scientific">Anisakis simplex</name>
    <name type="common">Herring worm</name>
    <dbReference type="NCBI Taxonomy" id="6269"/>
    <lineage>
        <taxon>Eukaryota</taxon>
        <taxon>Metazoa</taxon>
        <taxon>Ecdysozoa</taxon>
        <taxon>Nematoda</taxon>
        <taxon>Chromadorea</taxon>
        <taxon>Rhabditida</taxon>
        <taxon>Spirurina</taxon>
        <taxon>Ascaridomorpha</taxon>
        <taxon>Ascaridoidea</taxon>
        <taxon>Anisakidae</taxon>
        <taxon>Anisakis</taxon>
        <taxon>Anisakis simplex complex</taxon>
    </lineage>
</organism>
<dbReference type="Proteomes" id="UP000267096">
    <property type="component" value="Unassembled WGS sequence"/>
</dbReference>
<keyword evidence="2" id="KW-1185">Reference proteome</keyword>
<evidence type="ECO:0000313" key="3">
    <source>
        <dbReference type="WBParaSite" id="ASIM_0000351801-mRNA-1"/>
    </source>
</evidence>
<sequence length="120" mass="13101">MKKKKIVKRGRGWEFVKARKYCGSKALDSAFTRAKNSNCRSTHRSQHGSSLWPPFLLWSVVVVPSSVVALSPCSSLMVTRSVAVNVPVVHVLLTVAVQDNHRIAPLNALRDALSCAAAAY</sequence>
<proteinExistence type="predicted"/>
<dbReference type="EMBL" id="UYRR01005146">
    <property type="protein sequence ID" value="VDK21579.1"/>
    <property type="molecule type" value="Genomic_DNA"/>
</dbReference>
<protein>
    <submittedName>
        <fullName evidence="1 3">Uncharacterized protein</fullName>
    </submittedName>
</protein>
<name>A0A0M3J7H1_ANISI</name>
<dbReference type="AlphaFoldDB" id="A0A0M3J7H1"/>
<gene>
    <name evidence="1" type="ORF">ASIM_LOCUS3354</name>
</gene>
<evidence type="ECO:0000313" key="1">
    <source>
        <dbReference type="EMBL" id="VDK21579.1"/>
    </source>
</evidence>